<keyword evidence="3" id="KW-1185">Reference proteome</keyword>
<name>B8GPE8_THISH</name>
<sequence>MLDLWYWFTDMSNSKVVALLLFFSLYIGILIYLFGSKKRSKRLESYRLMPLDDDDEPANSDNGKKR</sequence>
<dbReference type="RefSeq" id="WP_012639531.1">
    <property type="nucleotide sequence ID" value="NC_011901.1"/>
</dbReference>
<accession>B8GPE8</accession>
<dbReference type="Proteomes" id="UP000002383">
    <property type="component" value="Chromosome"/>
</dbReference>
<evidence type="ECO:0000256" key="1">
    <source>
        <dbReference type="SAM" id="Phobius"/>
    </source>
</evidence>
<protein>
    <recommendedName>
        <fullName evidence="4">Cbb3-type cytochrome oxidase component</fullName>
    </recommendedName>
</protein>
<dbReference type="AlphaFoldDB" id="B8GPE8"/>
<dbReference type="OrthoDB" id="7066079at2"/>
<dbReference type="KEGG" id="tgr:Tgr7_2998"/>
<proteinExistence type="predicted"/>
<dbReference type="STRING" id="396588.Tgr7_2998"/>
<keyword evidence="1" id="KW-0472">Membrane</keyword>
<evidence type="ECO:0008006" key="4">
    <source>
        <dbReference type="Google" id="ProtNLM"/>
    </source>
</evidence>
<dbReference type="InterPro" id="IPR008621">
    <property type="entry name" value="Cbb3-typ_cyt_oxidase_comp"/>
</dbReference>
<dbReference type="EMBL" id="CP001339">
    <property type="protein sequence ID" value="ACL74068.1"/>
    <property type="molecule type" value="Genomic_DNA"/>
</dbReference>
<evidence type="ECO:0000313" key="3">
    <source>
        <dbReference type="Proteomes" id="UP000002383"/>
    </source>
</evidence>
<gene>
    <name evidence="2" type="ordered locus">Tgr7_2998</name>
</gene>
<reference evidence="2 3" key="1">
    <citation type="journal article" date="2011" name="Stand. Genomic Sci.">
        <title>Complete genome sequence of 'Thioalkalivibrio sulfidophilus' HL-EbGr7.</title>
        <authorList>
            <person name="Muyzer G."/>
            <person name="Sorokin D.Y."/>
            <person name="Mavromatis K."/>
            <person name="Lapidus A."/>
            <person name="Clum A."/>
            <person name="Ivanova N."/>
            <person name="Pati A."/>
            <person name="d'Haeseleer P."/>
            <person name="Woyke T."/>
            <person name="Kyrpides N.C."/>
        </authorList>
    </citation>
    <scope>NUCLEOTIDE SEQUENCE [LARGE SCALE GENOMIC DNA]</scope>
    <source>
        <strain evidence="2 3">HL-EbGR7</strain>
    </source>
</reference>
<organism evidence="2 3">
    <name type="scientific">Thioalkalivibrio sulfidiphilus (strain HL-EbGR7)</name>
    <dbReference type="NCBI Taxonomy" id="396588"/>
    <lineage>
        <taxon>Bacteria</taxon>
        <taxon>Pseudomonadati</taxon>
        <taxon>Pseudomonadota</taxon>
        <taxon>Gammaproteobacteria</taxon>
        <taxon>Chromatiales</taxon>
        <taxon>Ectothiorhodospiraceae</taxon>
        <taxon>Thioalkalivibrio</taxon>
    </lineage>
</organism>
<dbReference type="Pfam" id="PF05545">
    <property type="entry name" value="FixQ"/>
    <property type="match status" value="1"/>
</dbReference>
<keyword evidence="1" id="KW-0812">Transmembrane</keyword>
<keyword evidence="1" id="KW-1133">Transmembrane helix</keyword>
<evidence type="ECO:0000313" key="2">
    <source>
        <dbReference type="EMBL" id="ACL74068.1"/>
    </source>
</evidence>
<feature type="transmembrane region" description="Helical" evidence="1">
    <location>
        <begin position="16"/>
        <end position="35"/>
    </location>
</feature>
<dbReference type="HOGENOM" id="CLU_190067_0_0_6"/>
<dbReference type="eggNOG" id="ENOG5033BFX">
    <property type="taxonomic scope" value="Bacteria"/>
</dbReference>